<protein>
    <submittedName>
        <fullName evidence="2">Putative toxin-antitoxin system, toxin component</fullName>
    </submittedName>
</protein>
<name>L7ER18_STRT8</name>
<evidence type="ECO:0000259" key="1">
    <source>
        <dbReference type="Pfam" id="PF04149"/>
    </source>
</evidence>
<dbReference type="RefSeq" id="WP_006383768.1">
    <property type="nucleotide sequence ID" value="NZ_AEJB01000689.1"/>
</dbReference>
<dbReference type="GeneID" id="97400797"/>
<dbReference type="InterPro" id="IPR007278">
    <property type="entry name" value="DUF397"/>
</dbReference>
<comment type="caution">
    <text evidence="2">The sequence shown here is derived from an EMBL/GenBank/DDBJ whole genome shotgun (WGS) entry which is preliminary data.</text>
</comment>
<accession>L7ER18</accession>
<dbReference type="EMBL" id="AEJB01000689">
    <property type="protein sequence ID" value="ELP61354.1"/>
    <property type="molecule type" value="Genomic_DNA"/>
</dbReference>
<organism evidence="2 3">
    <name type="scientific">Streptomyces turgidiscabies (strain Car8)</name>
    <dbReference type="NCBI Taxonomy" id="698760"/>
    <lineage>
        <taxon>Bacteria</taxon>
        <taxon>Bacillati</taxon>
        <taxon>Actinomycetota</taxon>
        <taxon>Actinomycetes</taxon>
        <taxon>Kitasatosporales</taxon>
        <taxon>Streptomycetaceae</taxon>
        <taxon>Streptomyces</taxon>
    </lineage>
</organism>
<dbReference type="Pfam" id="PF04149">
    <property type="entry name" value="DUF397"/>
    <property type="match status" value="1"/>
</dbReference>
<proteinExistence type="predicted"/>
<feature type="domain" description="DUF397" evidence="1">
    <location>
        <begin position="10"/>
        <end position="59"/>
    </location>
</feature>
<evidence type="ECO:0000313" key="3">
    <source>
        <dbReference type="Proteomes" id="UP000010931"/>
    </source>
</evidence>
<gene>
    <name evidence="2" type="ORF">STRTUCAR8_06717</name>
</gene>
<dbReference type="AlphaFoldDB" id="L7ER18"/>
<evidence type="ECO:0000313" key="2">
    <source>
        <dbReference type="EMBL" id="ELP61354.1"/>
    </source>
</evidence>
<sequence length="75" mass="7701">MLARDRGAVVWRKSSYSGGSGSGDGGCCEIATLPGTVRVRDSKQPDAALVTFTGEAWCAAIALFVASDVTGRGHV</sequence>
<keyword evidence="3" id="KW-1185">Reference proteome</keyword>
<dbReference type="Proteomes" id="UP000010931">
    <property type="component" value="Unassembled WGS sequence"/>
</dbReference>
<reference evidence="2 3" key="1">
    <citation type="journal article" date="2011" name="Plasmid">
        <title>Streptomyces turgidiscabies Car8 contains a modular pathogenicity island that shares virulence genes with other actinobacterial plant pathogens.</title>
        <authorList>
            <person name="Huguet-Tapia J.C."/>
            <person name="Badger J.H."/>
            <person name="Loria R."/>
            <person name="Pettis G.S."/>
        </authorList>
    </citation>
    <scope>NUCLEOTIDE SEQUENCE [LARGE SCALE GENOMIC DNA]</scope>
    <source>
        <strain evidence="2 3">Car8</strain>
    </source>
</reference>